<comment type="caution">
    <text evidence="2">The sequence shown here is derived from an EMBL/GenBank/DDBJ whole genome shotgun (WGS) entry which is preliminary data.</text>
</comment>
<accession>A0ABD5BJE2</accession>
<evidence type="ECO:0000313" key="2">
    <source>
        <dbReference type="EMBL" id="MDQ9556688.1"/>
    </source>
</evidence>
<sequence>GASGMLGTARLLGQTSGAALVALMFNLFPTSGTHASLVLAGVFATLAAAVSSLRITQSTAQTAQPSREVK</sequence>
<feature type="transmembrane region" description="Helical" evidence="1">
    <location>
        <begin position="34"/>
        <end position="53"/>
    </location>
</feature>
<dbReference type="Proteomes" id="UP001234811">
    <property type="component" value="Unassembled WGS sequence"/>
</dbReference>
<keyword evidence="1" id="KW-0472">Membrane</keyword>
<organism evidence="2 3">
    <name type="scientific">Serratia marcescens</name>
    <dbReference type="NCBI Taxonomy" id="615"/>
    <lineage>
        <taxon>Bacteria</taxon>
        <taxon>Pseudomonadati</taxon>
        <taxon>Pseudomonadota</taxon>
        <taxon>Gammaproteobacteria</taxon>
        <taxon>Enterobacterales</taxon>
        <taxon>Yersiniaceae</taxon>
        <taxon>Serratia</taxon>
    </lineage>
</organism>
<evidence type="ECO:0000313" key="3">
    <source>
        <dbReference type="Proteomes" id="UP001234811"/>
    </source>
</evidence>
<feature type="non-terminal residue" evidence="2">
    <location>
        <position position="1"/>
    </location>
</feature>
<keyword evidence="1" id="KW-1133">Transmembrane helix</keyword>
<dbReference type="EMBL" id="JAVIPQ010000218">
    <property type="protein sequence ID" value="MDQ9556688.1"/>
    <property type="molecule type" value="Genomic_DNA"/>
</dbReference>
<evidence type="ECO:0000256" key="1">
    <source>
        <dbReference type="SAM" id="Phobius"/>
    </source>
</evidence>
<protein>
    <submittedName>
        <fullName evidence="2">MFS transporter</fullName>
    </submittedName>
</protein>
<gene>
    <name evidence="2" type="ORF">RF091_14345</name>
</gene>
<keyword evidence="1" id="KW-0812">Transmembrane</keyword>
<dbReference type="AlphaFoldDB" id="A0ABD5BJE2"/>
<proteinExistence type="predicted"/>
<name>A0ABD5BJE2_SERMA</name>
<reference evidence="2 3" key="1">
    <citation type="submission" date="2023-07" db="EMBL/GenBank/DDBJ databases">
        <title>Pathogens genome sequencing project 196.</title>
        <authorList>
            <person name="Cao X."/>
        </authorList>
    </citation>
    <scope>NUCLEOTIDE SEQUENCE [LARGE SCALE GENOMIC DNA]</scope>
    <source>
        <strain evidence="2 3">SM41</strain>
    </source>
</reference>